<evidence type="ECO:0000256" key="1">
    <source>
        <dbReference type="ARBA" id="ARBA00023002"/>
    </source>
</evidence>
<proteinExistence type="predicted"/>
<feature type="domain" description="6-phosphogluconate dehydrogenase NADP-binding" evidence="3">
    <location>
        <begin position="2"/>
        <end position="158"/>
    </location>
</feature>
<dbReference type="Proteomes" id="UP001501476">
    <property type="component" value="Unassembled WGS sequence"/>
</dbReference>
<dbReference type="SUPFAM" id="SSF51735">
    <property type="entry name" value="NAD(P)-binding Rossmann-fold domains"/>
    <property type="match status" value="1"/>
</dbReference>
<protein>
    <submittedName>
        <fullName evidence="5">NAD(P)-dependent oxidoreductase</fullName>
    </submittedName>
</protein>
<evidence type="ECO:0000313" key="6">
    <source>
        <dbReference type="Proteomes" id="UP001501476"/>
    </source>
</evidence>
<dbReference type="InterPro" id="IPR008927">
    <property type="entry name" value="6-PGluconate_DH-like_C_sf"/>
</dbReference>
<reference evidence="5 6" key="1">
    <citation type="journal article" date="2019" name="Int. J. Syst. Evol. Microbiol.">
        <title>The Global Catalogue of Microorganisms (GCM) 10K type strain sequencing project: providing services to taxonomists for standard genome sequencing and annotation.</title>
        <authorList>
            <consortium name="The Broad Institute Genomics Platform"/>
            <consortium name="The Broad Institute Genome Sequencing Center for Infectious Disease"/>
            <person name="Wu L."/>
            <person name="Ma J."/>
        </authorList>
    </citation>
    <scope>NUCLEOTIDE SEQUENCE [LARGE SCALE GENOMIC DNA]</scope>
    <source>
        <strain evidence="5 6">JCM 6886</strain>
    </source>
</reference>
<organism evidence="5 6">
    <name type="scientific">Methylophaga marina</name>
    <dbReference type="NCBI Taxonomy" id="45495"/>
    <lineage>
        <taxon>Bacteria</taxon>
        <taxon>Pseudomonadati</taxon>
        <taxon>Pseudomonadota</taxon>
        <taxon>Gammaproteobacteria</taxon>
        <taxon>Thiotrichales</taxon>
        <taxon>Piscirickettsiaceae</taxon>
        <taxon>Methylophaga</taxon>
    </lineage>
</organism>
<dbReference type="Gene3D" id="1.10.1040.10">
    <property type="entry name" value="N-(1-d-carboxylethyl)-l-norvaline Dehydrogenase, domain 2"/>
    <property type="match status" value="1"/>
</dbReference>
<dbReference type="PANTHER" id="PTHR43580:SF9">
    <property type="entry name" value="GLYOXYLATE_SUCCINIC SEMIALDEHYDE REDUCTASE 1"/>
    <property type="match status" value="1"/>
</dbReference>
<dbReference type="Gene3D" id="3.40.50.720">
    <property type="entry name" value="NAD(P)-binding Rossmann-like Domain"/>
    <property type="match status" value="1"/>
</dbReference>
<dbReference type="InterPro" id="IPR013328">
    <property type="entry name" value="6PGD_dom2"/>
</dbReference>
<dbReference type="EMBL" id="BAAADG010000007">
    <property type="protein sequence ID" value="GAA0229915.1"/>
    <property type="molecule type" value="Genomic_DNA"/>
</dbReference>
<dbReference type="PANTHER" id="PTHR43580">
    <property type="entry name" value="OXIDOREDUCTASE GLYR1-RELATED"/>
    <property type="match status" value="1"/>
</dbReference>
<dbReference type="SUPFAM" id="SSF48179">
    <property type="entry name" value="6-phosphogluconate dehydrogenase C-terminal domain-like"/>
    <property type="match status" value="1"/>
</dbReference>
<evidence type="ECO:0000256" key="2">
    <source>
        <dbReference type="ARBA" id="ARBA00023027"/>
    </source>
</evidence>
<dbReference type="InterPro" id="IPR006115">
    <property type="entry name" value="6PGDH_NADP-bd"/>
</dbReference>
<accession>A0ABN0TTP2</accession>
<keyword evidence="2" id="KW-0520">NAD</keyword>
<dbReference type="InterPro" id="IPR051265">
    <property type="entry name" value="HIBADH-related_NP60_sf"/>
</dbReference>
<feature type="domain" description="3-hydroxyisobutyrate dehydrogenase-like NAD-binding" evidence="4">
    <location>
        <begin position="161"/>
        <end position="280"/>
    </location>
</feature>
<dbReference type="Pfam" id="PF03446">
    <property type="entry name" value="NAD_binding_2"/>
    <property type="match status" value="1"/>
</dbReference>
<evidence type="ECO:0000259" key="3">
    <source>
        <dbReference type="Pfam" id="PF03446"/>
    </source>
</evidence>
<dbReference type="Pfam" id="PF14833">
    <property type="entry name" value="NAD_binding_11"/>
    <property type="match status" value="1"/>
</dbReference>
<keyword evidence="1" id="KW-0560">Oxidoreductase</keyword>
<dbReference type="InterPro" id="IPR015815">
    <property type="entry name" value="HIBADH-related"/>
</dbReference>
<dbReference type="PIRSF" id="PIRSF000103">
    <property type="entry name" value="HIBADH"/>
    <property type="match status" value="1"/>
</dbReference>
<dbReference type="InterPro" id="IPR036291">
    <property type="entry name" value="NAD(P)-bd_dom_sf"/>
</dbReference>
<keyword evidence="6" id="KW-1185">Reference proteome</keyword>
<sequence length="287" mass="30897">MKIGLIGTGLMGQALSHHLLAENQPLVVFNRSLEKCDELKARGAAVATSAQALVEQCDICLLFLSDAKAINSVLDDINTETFKNCLIIQMGTIAPEESRELANRVKTTGGRYLECPVLGSLPEAGSGKLILMAAGEKSDFNTALPLLELIGHEPQYIGEIGQGATVKLAMNQLIAGLTASFALSLALVEKEGIATEQFMKIVRDSALYAPTFDKKLTRMVDRDFSAPNFPTKHLAKDTRLFLTVANELGLDTSALRGIELLLQKTLDMGLDNTDYSALMAAVSPKES</sequence>
<dbReference type="InterPro" id="IPR029154">
    <property type="entry name" value="HIBADH-like_NADP-bd"/>
</dbReference>
<gene>
    <name evidence="5" type="ORF">GCM10008964_21680</name>
</gene>
<evidence type="ECO:0000313" key="5">
    <source>
        <dbReference type="EMBL" id="GAA0229915.1"/>
    </source>
</evidence>
<name>A0ABN0TTP2_9GAMM</name>
<evidence type="ECO:0000259" key="4">
    <source>
        <dbReference type="Pfam" id="PF14833"/>
    </source>
</evidence>
<comment type="caution">
    <text evidence="5">The sequence shown here is derived from an EMBL/GenBank/DDBJ whole genome shotgun (WGS) entry which is preliminary data.</text>
</comment>
<dbReference type="RefSeq" id="WP_286304273.1">
    <property type="nucleotide sequence ID" value="NZ_AP027741.1"/>
</dbReference>